<dbReference type="PROSITE" id="PS50836">
    <property type="entry name" value="DOMON"/>
    <property type="match status" value="1"/>
</dbReference>
<dbReference type="CDD" id="cd09631">
    <property type="entry name" value="DOMON_DOH"/>
    <property type="match status" value="1"/>
</dbReference>
<dbReference type="Pfam" id="PF01082">
    <property type="entry name" value="Cu2_monooxygen"/>
    <property type="match status" value="1"/>
</dbReference>
<dbReference type="RefSeq" id="XP_070413277.1">
    <property type="nucleotide sequence ID" value="XM_070557176.1"/>
</dbReference>
<dbReference type="SUPFAM" id="SSF49742">
    <property type="entry name" value="PHM/PNGase F"/>
    <property type="match status" value="2"/>
</dbReference>
<dbReference type="InterPro" id="IPR014784">
    <property type="entry name" value="Cu2_ascorb_mOase-like_C"/>
</dbReference>
<keyword evidence="4" id="KW-0325">Glycoprotein</keyword>
<comment type="cofactor">
    <cofactor evidence="1">
        <name>Cu(2+)</name>
        <dbReference type="ChEBI" id="CHEBI:29036"/>
    </cofactor>
</comment>
<dbReference type="InterPro" id="IPR008977">
    <property type="entry name" value="PHM/PNGase_F_dom_sf"/>
</dbReference>
<evidence type="ECO:0000256" key="5">
    <source>
        <dbReference type="SAM" id="SignalP"/>
    </source>
</evidence>
<evidence type="ECO:0000256" key="2">
    <source>
        <dbReference type="ARBA" id="ARBA00010676"/>
    </source>
</evidence>
<name>A0ABM4JBG5_EQUPR</name>
<accession>A0ABM4JBG5</accession>
<evidence type="ECO:0000256" key="3">
    <source>
        <dbReference type="ARBA" id="ARBA00023157"/>
    </source>
</evidence>
<protein>
    <submittedName>
        <fullName evidence="8">DBH-like monooxygenase protein 1 isoform X2</fullName>
    </submittedName>
</protein>
<dbReference type="Gene3D" id="2.60.120.230">
    <property type="match status" value="1"/>
</dbReference>
<organism evidence="7 8">
    <name type="scientific">Equus przewalskii</name>
    <name type="common">Przewalski's horse</name>
    <name type="synonym">Equus caballus przewalskii</name>
    <dbReference type="NCBI Taxonomy" id="9798"/>
    <lineage>
        <taxon>Eukaryota</taxon>
        <taxon>Metazoa</taxon>
        <taxon>Chordata</taxon>
        <taxon>Craniata</taxon>
        <taxon>Vertebrata</taxon>
        <taxon>Euteleostomi</taxon>
        <taxon>Mammalia</taxon>
        <taxon>Eutheria</taxon>
        <taxon>Laurasiatheria</taxon>
        <taxon>Perissodactyla</taxon>
        <taxon>Equidae</taxon>
        <taxon>Equus</taxon>
    </lineage>
</organism>
<dbReference type="InterPro" id="IPR005018">
    <property type="entry name" value="DOMON_domain"/>
</dbReference>
<evidence type="ECO:0000313" key="7">
    <source>
        <dbReference type="Proteomes" id="UP001652662"/>
    </source>
</evidence>
<dbReference type="InterPro" id="IPR000323">
    <property type="entry name" value="Cu2_ascorb_mOase_N"/>
</dbReference>
<dbReference type="SMART" id="SM00664">
    <property type="entry name" value="DoH"/>
    <property type="match status" value="1"/>
</dbReference>
<dbReference type="Gene3D" id="2.60.120.310">
    <property type="entry name" value="Copper type II, ascorbate-dependent monooxygenase, N-terminal domain"/>
    <property type="match status" value="1"/>
</dbReference>
<dbReference type="Pfam" id="PF03351">
    <property type="entry name" value="DOMON"/>
    <property type="match status" value="1"/>
</dbReference>
<evidence type="ECO:0000256" key="4">
    <source>
        <dbReference type="ARBA" id="ARBA00023180"/>
    </source>
</evidence>
<dbReference type="Pfam" id="PF03712">
    <property type="entry name" value="Cu2_monoox_C"/>
    <property type="match status" value="1"/>
</dbReference>
<dbReference type="Proteomes" id="UP001652662">
    <property type="component" value="Chromosome 9"/>
</dbReference>
<dbReference type="PRINTS" id="PR00767">
    <property type="entry name" value="DBMONOXGNASE"/>
</dbReference>
<dbReference type="InterPro" id="IPR045266">
    <property type="entry name" value="DOH_DOMON"/>
</dbReference>
<dbReference type="InterPro" id="IPR000945">
    <property type="entry name" value="DBH-like"/>
</dbReference>
<dbReference type="GeneID" id="103561953"/>
<keyword evidence="3" id="KW-1015">Disulfide bond</keyword>
<dbReference type="PANTHER" id="PTHR10157">
    <property type="entry name" value="DOPAMINE BETA HYDROXYLASE RELATED"/>
    <property type="match status" value="1"/>
</dbReference>
<evidence type="ECO:0000259" key="6">
    <source>
        <dbReference type="PROSITE" id="PS50836"/>
    </source>
</evidence>
<evidence type="ECO:0000313" key="8">
    <source>
        <dbReference type="RefSeq" id="XP_070413277.1"/>
    </source>
</evidence>
<sequence>MRAGPLLLLGALLGGAAAGGSGRPLPHRTLLDPDGGYWLSWGPRGGRLAFRLEVRTAGYVGFGFSPTGAMAAADIVVCGVAHGRPYLQDYFTNANRELKKDTQQDYHLEYAMENSTHTVIEFTRELHTCDVNDRTLTESTVRVIWAYHHEDVGEGGPKYHGSNRGTRSLRLLNPEKTNVLSAATPYFDLVNQDVPIPTKGTTYWCQMFKIPVFQEKHHVIKVEPVIQRGHESLVHHILLYQCGSSFNDSVLDYGHECYHPNMPDAFLTCETVMFAWAIGGEGFSFPPHVGLSLGTPLDPHYVLLEVHYDNPTYKEGLIDNSGLRIFHTTEIRKYDAGAIEAGLWVSLFHTIPPGMPEFRSEGHCTLECLQEGDNLITECRYNTKDRGRMTWGGLSTRNEMCLSYLLYYPRINLTRCASIPDIMEQLQFIGVKEIYRPVTTWPFIIKSPKQYRNLSFMDAMNKFKWTKKEGLSFNKLVLSLPVNVRCSKTDNAEWSIQGMTALPPDIERPYKAEPLVCGTSRSSSLRRNVSLKLLVGLTALGSTPSSWRWWP</sequence>
<evidence type="ECO:0000256" key="1">
    <source>
        <dbReference type="ARBA" id="ARBA00001973"/>
    </source>
</evidence>
<dbReference type="PANTHER" id="PTHR10157:SF28">
    <property type="entry name" value="DBH-LIKE MONOOXYGENASE PROTEIN 1"/>
    <property type="match status" value="1"/>
</dbReference>
<feature type="domain" description="DOMON" evidence="6">
    <location>
        <begin position="35"/>
        <end position="148"/>
    </location>
</feature>
<keyword evidence="5" id="KW-0732">Signal</keyword>
<feature type="chain" id="PRO_5045900192" evidence="5">
    <location>
        <begin position="19"/>
        <end position="551"/>
    </location>
</feature>
<gene>
    <name evidence="8" type="primary">MOXD1</name>
</gene>
<keyword evidence="7" id="KW-1185">Reference proteome</keyword>
<reference evidence="8" key="1">
    <citation type="submission" date="2025-08" db="UniProtKB">
        <authorList>
            <consortium name="RefSeq"/>
        </authorList>
    </citation>
    <scope>IDENTIFICATION</scope>
    <source>
        <tissue evidence="8">Blood</tissue>
    </source>
</reference>
<feature type="signal peptide" evidence="5">
    <location>
        <begin position="1"/>
        <end position="18"/>
    </location>
</feature>
<dbReference type="InterPro" id="IPR036939">
    <property type="entry name" value="Cu2_ascorb_mOase_N_sf"/>
</dbReference>
<comment type="similarity">
    <text evidence="2">Belongs to the copper type II ascorbate-dependent monooxygenase family.</text>
</comment>
<proteinExistence type="inferred from homology"/>
<dbReference type="InterPro" id="IPR024548">
    <property type="entry name" value="Cu2_monoox_C"/>
</dbReference>
<dbReference type="InterPro" id="IPR028460">
    <property type="entry name" value="Tbh/DBH"/>
</dbReference>